<dbReference type="AlphaFoldDB" id="A0A4S8M724"/>
<keyword evidence="6" id="KW-0812">Transmembrane</keyword>
<keyword evidence="3" id="KW-0813">Transport</keyword>
<evidence type="ECO:0000256" key="11">
    <source>
        <dbReference type="ARBA" id="ARBA00022927"/>
    </source>
</evidence>
<feature type="region of interest" description="Disordered" evidence="15">
    <location>
        <begin position="309"/>
        <end position="371"/>
    </location>
</feature>
<dbReference type="OrthoDB" id="8954335at2759"/>
<evidence type="ECO:0000256" key="1">
    <source>
        <dbReference type="ARBA" id="ARBA00001946"/>
    </source>
</evidence>
<dbReference type="Proteomes" id="UP000297245">
    <property type="component" value="Unassembled WGS sequence"/>
</dbReference>
<evidence type="ECO:0000256" key="9">
    <source>
        <dbReference type="ARBA" id="ARBA00022805"/>
    </source>
</evidence>
<dbReference type="InterPro" id="IPR045058">
    <property type="entry name" value="GIMA/IAN/Toc"/>
</dbReference>
<evidence type="ECO:0000256" key="5">
    <source>
        <dbReference type="ARBA" id="ARBA00022640"/>
    </source>
</evidence>
<keyword evidence="13" id="KW-0472">Membrane</keyword>
<evidence type="ECO:0000256" key="15">
    <source>
        <dbReference type="SAM" id="MobiDB-lite"/>
    </source>
</evidence>
<comment type="subcellular location">
    <subcellularLocation>
        <location evidence="2">Membrane</location>
        <topology evidence="2">Single-pass membrane protein</topology>
    </subcellularLocation>
    <subcellularLocation>
        <location evidence="14">Plastid</location>
        <location evidence="14">Chloroplast outer membrane</location>
    </subcellularLocation>
</comment>
<evidence type="ECO:0000256" key="13">
    <source>
        <dbReference type="ARBA" id="ARBA00023136"/>
    </source>
</evidence>
<feature type="region of interest" description="Disordered" evidence="15">
    <location>
        <begin position="1"/>
        <end position="44"/>
    </location>
</feature>
<evidence type="ECO:0000256" key="12">
    <source>
        <dbReference type="ARBA" id="ARBA00022989"/>
    </source>
</evidence>
<comment type="cofactor">
    <cofactor evidence="1">
        <name>Mg(2+)</name>
        <dbReference type="ChEBI" id="CHEBI:18420"/>
    </cofactor>
</comment>
<evidence type="ECO:0000313" key="18">
    <source>
        <dbReference type="Proteomes" id="UP000297245"/>
    </source>
</evidence>
<evidence type="ECO:0000256" key="14">
    <source>
        <dbReference type="ARBA" id="ARBA00024013"/>
    </source>
</evidence>
<keyword evidence="12" id="KW-1133">Transmembrane helix</keyword>
<keyword evidence="5" id="KW-0934">Plastid</keyword>
<protein>
    <submittedName>
        <fullName evidence="17">P-loop containing nucleoside triphosphate hydrolase protein</fullName>
    </submittedName>
</protein>
<accession>A0A4S8M724</accession>
<dbReference type="PANTHER" id="PTHR10903:SF135">
    <property type="entry name" value="TRANSLOCASE OF CHLOROPLAST 120, CHLOROPLASTIC-RELATED"/>
    <property type="match status" value="1"/>
</dbReference>
<dbReference type="Pfam" id="PF01926">
    <property type="entry name" value="MMR_HSR1"/>
    <property type="match status" value="1"/>
</dbReference>
<reference evidence="17 18" key="1">
    <citation type="journal article" date="2019" name="Nat. Ecol. Evol.">
        <title>Megaphylogeny resolves global patterns of mushroom evolution.</title>
        <authorList>
            <person name="Varga T."/>
            <person name="Krizsan K."/>
            <person name="Foldi C."/>
            <person name="Dima B."/>
            <person name="Sanchez-Garcia M."/>
            <person name="Sanchez-Ramirez S."/>
            <person name="Szollosi G.J."/>
            <person name="Szarkandi J.G."/>
            <person name="Papp V."/>
            <person name="Albert L."/>
            <person name="Andreopoulos W."/>
            <person name="Angelini C."/>
            <person name="Antonin V."/>
            <person name="Barry K.W."/>
            <person name="Bougher N.L."/>
            <person name="Buchanan P."/>
            <person name="Buyck B."/>
            <person name="Bense V."/>
            <person name="Catcheside P."/>
            <person name="Chovatia M."/>
            <person name="Cooper J."/>
            <person name="Damon W."/>
            <person name="Desjardin D."/>
            <person name="Finy P."/>
            <person name="Geml J."/>
            <person name="Haridas S."/>
            <person name="Hughes K."/>
            <person name="Justo A."/>
            <person name="Karasinski D."/>
            <person name="Kautmanova I."/>
            <person name="Kiss B."/>
            <person name="Kocsube S."/>
            <person name="Kotiranta H."/>
            <person name="LaButti K.M."/>
            <person name="Lechner B.E."/>
            <person name="Liimatainen K."/>
            <person name="Lipzen A."/>
            <person name="Lukacs Z."/>
            <person name="Mihaltcheva S."/>
            <person name="Morgado L.N."/>
            <person name="Niskanen T."/>
            <person name="Noordeloos M.E."/>
            <person name="Ohm R.A."/>
            <person name="Ortiz-Santana B."/>
            <person name="Ovrebo C."/>
            <person name="Racz N."/>
            <person name="Riley R."/>
            <person name="Savchenko A."/>
            <person name="Shiryaev A."/>
            <person name="Soop K."/>
            <person name="Spirin V."/>
            <person name="Szebenyi C."/>
            <person name="Tomsovsky M."/>
            <person name="Tulloss R.E."/>
            <person name="Uehling J."/>
            <person name="Grigoriev I.V."/>
            <person name="Vagvolgyi C."/>
            <person name="Papp T."/>
            <person name="Martin F.M."/>
            <person name="Miettinen O."/>
            <person name="Hibbett D.S."/>
            <person name="Nagy L.G."/>
        </authorList>
    </citation>
    <scope>NUCLEOTIDE SEQUENCE [LARGE SCALE GENOMIC DNA]</scope>
    <source>
        <strain evidence="17 18">CBS 962.96</strain>
    </source>
</reference>
<dbReference type="GO" id="GO:0016020">
    <property type="term" value="C:membrane"/>
    <property type="evidence" value="ECO:0007669"/>
    <property type="project" value="UniProtKB-SubCell"/>
</dbReference>
<keyword evidence="4" id="KW-0150">Chloroplast</keyword>
<dbReference type="GO" id="GO:0005525">
    <property type="term" value="F:GTP binding"/>
    <property type="evidence" value="ECO:0007669"/>
    <property type="project" value="InterPro"/>
</dbReference>
<dbReference type="InterPro" id="IPR006073">
    <property type="entry name" value="GTP-bd"/>
</dbReference>
<feature type="domain" description="G" evidence="16">
    <location>
        <begin position="46"/>
        <end position="142"/>
    </location>
</feature>
<dbReference type="GO" id="GO:0046872">
    <property type="term" value="F:metal ion binding"/>
    <property type="evidence" value="ECO:0007669"/>
    <property type="project" value="UniProtKB-KW"/>
</dbReference>
<evidence type="ECO:0000256" key="2">
    <source>
        <dbReference type="ARBA" id="ARBA00004167"/>
    </source>
</evidence>
<dbReference type="InterPro" id="IPR027417">
    <property type="entry name" value="P-loop_NTPase"/>
</dbReference>
<evidence type="ECO:0000256" key="7">
    <source>
        <dbReference type="ARBA" id="ARBA00022723"/>
    </source>
</evidence>
<dbReference type="SUPFAM" id="SSF52540">
    <property type="entry name" value="P-loop containing nucleoside triphosphate hydrolases"/>
    <property type="match status" value="1"/>
</dbReference>
<dbReference type="Gene3D" id="3.40.50.300">
    <property type="entry name" value="P-loop containing nucleotide triphosphate hydrolases"/>
    <property type="match status" value="1"/>
</dbReference>
<gene>
    <name evidence="17" type="ORF">K435DRAFT_777965</name>
</gene>
<evidence type="ECO:0000256" key="4">
    <source>
        <dbReference type="ARBA" id="ARBA00022528"/>
    </source>
</evidence>
<sequence>MAPSKYSQDESFDDVDQPYDSDSDSESEFEPSTSTPNGGQEDDVVIAVMGSTGTGKSSFIRLLTGDTDVAVGDSLESETSEVKVVSYRDPESGRNVKIVDTPGFDDSRAGVSDTDILKSIAEFLVSEYDKNRKLNGLVYVHRISDPRFSGQSNRNLRMFRELCGTQNYKNVIVLTTFWDRTNDSEGQKREKQLRTKFCKDLVDGGAHFMRHDRTVAGARHIVQEILPMPPTNVQLQKEIREEGKSLEDTAAGSVHREEVERLIAKHKKEVEDLKAEMRDIARSNEEARRELKEEKAKLKLELQRWEKERSELQKGLDEEKSYRKQMEETAAKEKEEWNNRFEAQSKEQAAARKDTEDKRRQDETAKLLEEERRKRLEAERALDAQRKRTFVQRGKDFAADAPFVPTALVKPALVLGGRFLDLAKGVKD</sequence>
<keyword evidence="11" id="KW-0653">Protein transport</keyword>
<keyword evidence="7" id="KW-0479">Metal-binding</keyword>
<feature type="compositionally biased region" description="Acidic residues" evidence="15">
    <location>
        <begin position="10"/>
        <end position="29"/>
    </location>
</feature>
<evidence type="ECO:0000256" key="8">
    <source>
        <dbReference type="ARBA" id="ARBA00022801"/>
    </source>
</evidence>
<organism evidence="17 18">
    <name type="scientific">Dendrothele bispora (strain CBS 962.96)</name>
    <dbReference type="NCBI Taxonomy" id="1314807"/>
    <lineage>
        <taxon>Eukaryota</taxon>
        <taxon>Fungi</taxon>
        <taxon>Dikarya</taxon>
        <taxon>Basidiomycota</taxon>
        <taxon>Agaricomycotina</taxon>
        <taxon>Agaricomycetes</taxon>
        <taxon>Agaricomycetidae</taxon>
        <taxon>Agaricales</taxon>
        <taxon>Agaricales incertae sedis</taxon>
        <taxon>Dendrothele</taxon>
    </lineage>
</organism>
<keyword evidence="10" id="KW-0460">Magnesium</keyword>
<evidence type="ECO:0000256" key="3">
    <source>
        <dbReference type="ARBA" id="ARBA00022448"/>
    </source>
</evidence>
<dbReference type="GO" id="GO:0015031">
    <property type="term" value="P:protein transport"/>
    <property type="evidence" value="ECO:0007669"/>
    <property type="project" value="UniProtKB-KW"/>
</dbReference>
<evidence type="ECO:0000256" key="10">
    <source>
        <dbReference type="ARBA" id="ARBA00022842"/>
    </source>
</evidence>
<name>A0A4S8M724_DENBC</name>
<proteinExistence type="predicted"/>
<keyword evidence="18" id="KW-1185">Reference proteome</keyword>
<keyword evidence="8 17" id="KW-0378">Hydrolase</keyword>
<dbReference type="EMBL" id="ML179152">
    <property type="protein sequence ID" value="THU97593.1"/>
    <property type="molecule type" value="Genomic_DNA"/>
</dbReference>
<evidence type="ECO:0000259" key="16">
    <source>
        <dbReference type="Pfam" id="PF01926"/>
    </source>
</evidence>
<dbReference type="GO" id="GO:0016787">
    <property type="term" value="F:hydrolase activity"/>
    <property type="evidence" value="ECO:0007669"/>
    <property type="project" value="UniProtKB-KW"/>
</dbReference>
<keyword evidence="9" id="KW-1002">Plastid outer membrane</keyword>
<dbReference type="PANTHER" id="PTHR10903">
    <property type="entry name" value="GTPASE, IMAP FAMILY MEMBER-RELATED"/>
    <property type="match status" value="1"/>
</dbReference>
<evidence type="ECO:0000256" key="6">
    <source>
        <dbReference type="ARBA" id="ARBA00022692"/>
    </source>
</evidence>
<evidence type="ECO:0000313" key="17">
    <source>
        <dbReference type="EMBL" id="THU97593.1"/>
    </source>
</evidence>